<feature type="transmembrane region" description="Helical" evidence="1">
    <location>
        <begin position="202"/>
        <end position="227"/>
    </location>
</feature>
<sequence length="387" mass="43026">MRAATLKGWLWVHKWSSLVSMLFMLMLCLTGLPLIFSDEIRAWQSPPPTVEAVAPGTIAPALETLAHQALSVRPTGHILVSMTFREHQPQTVRIVTSSTGVLPSPGMYIQAFDQRNGKLLPRAEAPTGFKWVMPFMRVMRQLHVDMYAGLPGMLFLGCMGLLVFVAVVSGVVVYAPFMHKLDFGTVRTDRAPRLRWLDLHNLLGIVTVVWVSVVALTGVINTLAPLITSHWKATDMEQVIRPYRQMPPVENRIAVEKALTAARAVAPDMHLFNFIFPGTALSSPHHYAAMYEGNTPLTKRVMSFSLVDASTGEVVVFVRMPWYMKTLFVSQPLHFGDYGGLPLKIIWTLLTLMTIAVLGSGIYLWLKKPSGGKAKIRPLKKAKESIT</sequence>
<keyword evidence="3" id="KW-1185">Reference proteome</keyword>
<dbReference type="EMBL" id="FQUZ01000018">
    <property type="protein sequence ID" value="SHF30520.1"/>
    <property type="molecule type" value="Genomic_DNA"/>
</dbReference>
<feature type="transmembrane region" description="Helical" evidence="1">
    <location>
        <begin position="146"/>
        <end position="175"/>
    </location>
</feature>
<feature type="transmembrane region" description="Helical" evidence="1">
    <location>
        <begin position="344"/>
        <end position="366"/>
    </location>
</feature>
<organism evidence="2 3">
    <name type="scientific">Lampropedia hyalina DSM 16112</name>
    <dbReference type="NCBI Taxonomy" id="1122156"/>
    <lineage>
        <taxon>Bacteria</taxon>
        <taxon>Pseudomonadati</taxon>
        <taxon>Pseudomonadota</taxon>
        <taxon>Betaproteobacteria</taxon>
        <taxon>Burkholderiales</taxon>
        <taxon>Comamonadaceae</taxon>
        <taxon>Lampropedia</taxon>
    </lineage>
</organism>
<accession>A0A1M5AJN1</accession>
<dbReference type="PANTHER" id="PTHR34219">
    <property type="entry name" value="IRON-REGULATED INNER MEMBRANE PROTEIN-RELATED"/>
    <property type="match status" value="1"/>
</dbReference>
<keyword evidence="1" id="KW-0812">Transmembrane</keyword>
<dbReference type="Proteomes" id="UP000184327">
    <property type="component" value="Unassembled WGS sequence"/>
</dbReference>
<gene>
    <name evidence="2" type="ORF">SAMN02745117_01682</name>
</gene>
<name>A0A1M5AJN1_9BURK</name>
<reference evidence="2 3" key="1">
    <citation type="submission" date="2016-11" db="EMBL/GenBank/DDBJ databases">
        <authorList>
            <person name="Jaros S."/>
            <person name="Januszkiewicz K."/>
            <person name="Wedrychowicz H."/>
        </authorList>
    </citation>
    <scope>NUCLEOTIDE SEQUENCE [LARGE SCALE GENOMIC DNA]</scope>
    <source>
        <strain evidence="2 3">DSM 16112</strain>
    </source>
</reference>
<evidence type="ECO:0000313" key="3">
    <source>
        <dbReference type="Proteomes" id="UP000184327"/>
    </source>
</evidence>
<proteinExistence type="predicted"/>
<dbReference type="AlphaFoldDB" id="A0A1M5AJN1"/>
<evidence type="ECO:0000256" key="1">
    <source>
        <dbReference type="SAM" id="Phobius"/>
    </source>
</evidence>
<dbReference type="PANTHER" id="PTHR34219:SF3">
    <property type="entry name" value="BLL7967 PROTEIN"/>
    <property type="match status" value="1"/>
</dbReference>
<feature type="transmembrane region" description="Helical" evidence="1">
    <location>
        <begin position="15"/>
        <end position="36"/>
    </location>
</feature>
<keyword evidence="1" id="KW-0472">Membrane</keyword>
<dbReference type="OrthoDB" id="9776609at2"/>
<dbReference type="RefSeq" id="WP_073356255.1">
    <property type="nucleotide sequence ID" value="NZ_FQUZ01000018.1"/>
</dbReference>
<feature type="transmembrane region" description="Helical" evidence="1">
    <location>
        <begin position="304"/>
        <end position="324"/>
    </location>
</feature>
<dbReference type="Pfam" id="PF03929">
    <property type="entry name" value="PepSY_TM"/>
    <property type="match status" value="1"/>
</dbReference>
<evidence type="ECO:0000313" key="2">
    <source>
        <dbReference type="EMBL" id="SHF30520.1"/>
    </source>
</evidence>
<dbReference type="InterPro" id="IPR005625">
    <property type="entry name" value="PepSY-ass_TM"/>
</dbReference>
<dbReference type="STRING" id="1122156.SAMN02745117_01682"/>
<keyword evidence="1" id="KW-1133">Transmembrane helix</keyword>
<protein>
    <submittedName>
        <fullName evidence="2">Uncharacterized iron-regulated membrane protein</fullName>
    </submittedName>
</protein>